<keyword evidence="6 7" id="KW-0472">Membrane</keyword>
<dbReference type="Pfam" id="PF01899">
    <property type="entry name" value="MNHE"/>
    <property type="match status" value="1"/>
</dbReference>
<organism evidence="8 9">
    <name type="scientific">Methylobacterium isbiliense</name>
    <dbReference type="NCBI Taxonomy" id="315478"/>
    <lineage>
        <taxon>Bacteria</taxon>
        <taxon>Pseudomonadati</taxon>
        <taxon>Pseudomonadota</taxon>
        <taxon>Alphaproteobacteria</taxon>
        <taxon>Hyphomicrobiales</taxon>
        <taxon>Methylobacteriaceae</taxon>
        <taxon>Methylobacterium</taxon>
    </lineage>
</organism>
<comment type="subcellular location">
    <subcellularLocation>
        <location evidence="1">Cell membrane</location>
        <topology evidence="1">Multi-pass membrane protein</topology>
    </subcellularLocation>
</comment>
<reference evidence="8" key="1">
    <citation type="journal article" date="2021" name="Front. Microbiol.">
        <title>Comprehensive Comparative Genomics and Phenotyping of Methylobacterium Species.</title>
        <authorList>
            <person name="Alessa O."/>
            <person name="Ogura Y."/>
            <person name="Fujitani Y."/>
            <person name="Takami H."/>
            <person name="Hayashi T."/>
            <person name="Sahin N."/>
            <person name="Tani A."/>
        </authorList>
    </citation>
    <scope>NUCLEOTIDE SEQUENCE</scope>
    <source>
        <strain evidence="8">DSM 17168</strain>
    </source>
</reference>
<reference evidence="8" key="2">
    <citation type="submission" date="2021-08" db="EMBL/GenBank/DDBJ databases">
        <authorList>
            <person name="Tani A."/>
            <person name="Ola A."/>
            <person name="Ogura Y."/>
            <person name="Katsura K."/>
            <person name="Hayashi T."/>
        </authorList>
    </citation>
    <scope>NUCLEOTIDE SEQUENCE</scope>
    <source>
        <strain evidence="8">DSM 17168</strain>
    </source>
</reference>
<evidence type="ECO:0000256" key="1">
    <source>
        <dbReference type="ARBA" id="ARBA00004651"/>
    </source>
</evidence>
<accession>A0ABQ4S4T3</accession>
<keyword evidence="4 7" id="KW-0812">Transmembrane</keyword>
<evidence type="ECO:0000256" key="4">
    <source>
        <dbReference type="ARBA" id="ARBA00022692"/>
    </source>
</evidence>
<gene>
    <name evidence="8" type="ORF">GMJLKIPL_0042</name>
</gene>
<keyword evidence="3" id="KW-1003">Cell membrane</keyword>
<keyword evidence="5 7" id="KW-1133">Transmembrane helix</keyword>
<keyword evidence="9" id="KW-1185">Reference proteome</keyword>
<name>A0ABQ4S4T3_9HYPH</name>
<comment type="similarity">
    <text evidence="2">Belongs to the CPA3 antiporters (TC 2.A.63) subunit E family.</text>
</comment>
<dbReference type="Proteomes" id="UP001055153">
    <property type="component" value="Unassembled WGS sequence"/>
</dbReference>
<evidence type="ECO:0000256" key="3">
    <source>
        <dbReference type="ARBA" id="ARBA00022475"/>
    </source>
</evidence>
<dbReference type="PANTHER" id="PTHR34584:SF1">
    <property type="entry name" value="NA(+)_H(+) ANTIPORTER SUBUNIT E1"/>
    <property type="match status" value="1"/>
</dbReference>
<evidence type="ECO:0000256" key="5">
    <source>
        <dbReference type="ARBA" id="ARBA00022989"/>
    </source>
</evidence>
<sequence>MRRLARLLPHPLLSFGLALMWLLLNAPVTPGTGLLALAVGLLVPLSLRALRPEPLRVRAPRALLVLAGRVAADVVQSNIAVGRVILGLRPGERRSGFVHVPLAITSRAGLTALAIILTSAPGTLWVQHDPRTGRLLLHVLDLDEADWPARIKARYEGLLLEIFP</sequence>
<feature type="transmembrane region" description="Helical" evidence="7">
    <location>
        <begin position="30"/>
        <end position="50"/>
    </location>
</feature>
<evidence type="ECO:0000256" key="6">
    <source>
        <dbReference type="ARBA" id="ARBA00023136"/>
    </source>
</evidence>
<comment type="caution">
    <text evidence="8">The sequence shown here is derived from an EMBL/GenBank/DDBJ whole genome shotgun (WGS) entry which is preliminary data.</text>
</comment>
<dbReference type="PANTHER" id="PTHR34584">
    <property type="entry name" value="NA(+)/H(+) ANTIPORTER SUBUNIT E1"/>
    <property type="match status" value="1"/>
</dbReference>
<dbReference type="NCBIfam" id="NF006520">
    <property type="entry name" value="PRK08965.1-4"/>
    <property type="match status" value="1"/>
</dbReference>
<evidence type="ECO:0000313" key="9">
    <source>
        <dbReference type="Proteomes" id="UP001055153"/>
    </source>
</evidence>
<evidence type="ECO:0008006" key="10">
    <source>
        <dbReference type="Google" id="ProtNLM"/>
    </source>
</evidence>
<evidence type="ECO:0000313" key="8">
    <source>
        <dbReference type="EMBL" id="GJD98135.1"/>
    </source>
</evidence>
<evidence type="ECO:0000256" key="2">
    <source>
        <dbReference type="ARBA" id="ARBA00006228"/>
    </source>
</evidence>
<proteinExistence type="inferred from homology"/>
<evidence type="ECO:0000256" key="7">
    <source>
        <dbReference type="SAM" id="Phobius"/>
    </source>
</evidence>
<dbReference type="EMBL" id="BPQQ01000001">
    <property type="protein sequence ID" value="GJD98135.1"/>
    <property type="molecule type" value="Genomic_DNA"/>
</dbReference>
<dbReference type="InterPro" id="IPR002758">
    <property type="entry name" value="Cation_antiport_E"/>
</dbReference>
<feature type="transmembrane region" description="Helical" evidence="7">
    <location>
        <begin position="7"/>
        <end position="24"/>
    </location>
</feature>
<protein>
    <recommendedName>
        <fullName evidence="10">Na+/H+ antiporter subunit E</fullName>
    </recommendedName>
</protein>